<evidence type="ECO:0000256" key="5">
    <source>
        <dbReference type="SAM" id="MobiDB-lite"/>
    </source>
</evidence>
<dbReference type="GO" id="GO:0046872">
    <property type="term" value="F:metal ion binding"/>
    <property type="evidence" value="ECO:0007669"/>
    <property type="project" value="UniProtKB-KW"/>
</dbReference>
<organism evidence="7 8">
    <name type="scientific">Funneliformis mosseae</name>
    <name type="common">Endomycorrhizal fungus</name>
    <name type="synonym">Glomus mosseae</name>
    <dbReference type="NCBI Taxonomy" id="27381"/>
    <lineage>
        <taxon>Eukaryota</taxon>
        <taxon>Fungi</taxon>
        <taxon>Fungi incertae sedis</taxon>
        <taxon>Mucoromycota</taxon>
        <taxon>Glomeromycotina</taxon>
        <taxon>Glomeromycetes</taxon>
        <taxon>Glomerales</taxon>
        <taxon>Glomeraceae</taxon>
        <taxon>Funneliformis</taxon>
    </lineage>
</organism>
<dbReference type="Proteomes" id="UP000789375">
    <property type="component" value="Unassembled WGS sequence"/>
</dbReference>
<dbReference type="InterPro" id="IPR050134">
    <property type="entry name" value="NAD-dep_sirtuin_deacylases"/>
</dbReference>
<feature type="compositionally biased region" description="Basic and acidic residues" evidence="5">
    <location>
        <begin position="339"/>
        <end position="348"/>
    </location>
</feature>
<gene>
    <name evidence="7" type="ORF">FMOSSE_LOCUS3439</name>
</gene>
<dbReference type="Gene3D" id="3.40.50.1220">
    <property type="entry name" value="TPP-binding domain"/>
    <property type="match status" value="1"/>
</dbReference>
<evidence type="ECO:0000256" key="4">
    <source>
        <dbReference type="PROSITE-ProRule" id="PRU00236"/>
    </source>
</evidence>
<dbReference type="GO" id="GO:0070403">
    <property type="term" value="F:NAD+ binding"/>
    <property type="evidence" value="ECO:0007669"/>
    <property type="project" value="InterPro"/>
</dbReference>
<dbReference type="PROSITE" id="PS50305">
    <property type="entry name" value="SIRTUIN"/>
    <property type="match status" value="1"/>
</dbReference>
<dbReference type="GO" id="GO:0005634">
    <property type="term" value="C:nucleus"/>
    <property type="evidence" value="ECO:0007669"/>
    <property type="project" value="TreeGrafter"/>
</dbReference>
<keyword evidence="3" id="KW-0520">NAD</keyword>
<dbReference type="GO" id="GO:0017136">
    <property type="term" value="F:histone deacetylase activity, NAD-dependent"/>
    <property type="evidence" value="ECO:0007669"/>
    <property type="project" value="TreeGrafter"/>
</dbReference>
<accession>A0A9N8ZGA9</accession>
<evidence type="ECO:0000313" key="8">
    <source>
        <dbReference type="Proteomes" id="UP000789375"/>
    </source>
</evidence>
<protein>
    <submittedName>
        <fullName evidence="7">9100_t:CDS:1</fullName>
    </submittedName>
</protein>
<feature type="domain" description="Deacetylase sirtuin-type" evidence="6">
    <location>
        <begin position="7"/>
        <end position="312"/>
    </location>
</feature>
<keyword evidence="4" id="KW-0479">Metal-binding</keyword>
<dbReference type="AlphaFoldDB" id="A0A9N8ZGA9"/>
<dbReference type="PANTHER" id="PTHR11085">
    <property type="entry name" value="NAD-DEPENDENT PROTEIN DEACYLASE SIRTUIN-5, MITOCHONDRIAL-RELATED"/>
    <property type="match status" value="1"/>
</dbReference>
<dbReference type="PANTHER" id="PTHR11085:SF8">
    <property type="entry name" value="NAD-DEPENDENT HISTONE DEACETYLASE HST3"/>
    <property type="match status" value="1"/>
</dbReference>
<feature type="binding site" evidence="4">
    <location>
        <position position="187"/>
    </location>
    <ligand>
        <name>Zn(2+)</name>
        <dbReference type="ChEBI" id="CHEBI:29105"/>
    </ligand>
</feature>
<name>A0A9N8ZGA9_FUNMO</name>
<dbReference type="Pfam" id="PF02146">
    <property type="entry name" value="SIR2"/>
    <property type="match status" value="1"/>
</dbReference>
<evidence type="ECO:0000256" key="1">
    <source>
        <dbReference type="ARBA" id="ARBA00006924"/>
    </source>
</evidence>
<evidence type="ECO:0000313" key="7">
    <source>
        <dbReference type="EMBL" id="CAG8489163.1"/>
    </source>
</evidence>
<dbReference type="InterPro" id="IPR003000">
    <property type="entry name" value="Sirtuin"/>
</dbReference>
<dbReference type="InterPro" id="IPR029035">
    <property type="entry name" value="DHS-like_NAD/FAD-binding_dom"/>
</dbReference>
<feature type="compositionally biased region" description="Basic and acidic residues" evidence="5">
    <location>
        <begin position="366"/>
        <end position="388"/>
    </location>
</feature>
<keyword evidence="4" id="KW-0862">Zinc</keyword>
<evidence type="ECO:0000256" key="3">
    <source>
        <dbReference type="ARBA" id="ARBA00023027"/>
    </source>
</evidence>
<dbReference type="Gene3D" id="3.30.1600.10">
    <property type="entry name" value="SIR2/SIRT2 'Small Domain"/>
    <property type="match status" value="1"/>
</dbReference>
<dbReference type="SUPFAM" id="SSF52467">
    <property type="entry name" value="DHS-like NAD/FAD-binding domain"/>
    <property type="match status" value="1"/>
</dbReference>
<comment type="similarity">
    <text evidence="1">Belongs to the sirtuin family. Class I subfamily.</text>
</comment>
<feature type="binding site" evidence="4">
    <location>
        <position position="159"/>
    </location>
    <ligand>
        <name>Zn(2+)</name>
        <dbReference type="ChEBI" id="CHEBI:29105"/>
    </ligand>
</feature>
<feature type="region of interest" description="Disordered" evidence="5">
    <location>
        <begin position="314"/>
        <end position="437"/>
    </location>
</feature>
<sequence>MEKLLLNQQNKPRLLEIIQHIKNAKNVVVIAGAGISVSGGIPDFRSPDGLFAEIMKQYPGVFSSGRDLFDGSRIFSSSRSITTFYKFMALLKQQVINARVTATHRHFAKLNNMNKLLRVYSQNVDNLEERAGLPVNDCHNTRSSERIIKLHGEIDNVWCNICHKTFPFSSDVINAFKDGSPPECQYCMEQAEKARISGKRIRKTRIAMLPRPNILLYNDFERTVGEEIGRIAYHDQRKADCLLIMGTSLKVSGCKSLVKDFSKAVHSRGGKVIFINTTEVTSNNWKDVIDVHIQGASDEWAELVEAELEKKEAKGKRRKRVCEENNEEQPKSVGRKRQKPVDKEDKVARVRQGQPTLQLKLGKRSRTQENKMKRPRVREGEGEDKELTNSKGKKRCKPADDDDKGAGVGKVGKGNQPRQLKLGRRGSKASEQTKRPRCGIEKPLNALSVSVTFCIFVGTFLWRHNL</sequence>
<proteinExistence type="inferred from homology"/>
<keyword evidence="2" id="KW-0808">Transferase</keyword>
<comment type="caution">
    <text evidence="7">The sequence shown here is derived from an EMBL/GenBank/DDBJ whole genome shotgun (WGS) entry which is preliminary data.</text>
</comment>
<feature type="active site" description="Proton acceptor" evidence="4">
    <location>
        <position position="151"/>
    </location>
</feature>
<reference evidence="7" key="1">
    <citation type="submission" date="2021-06" db="EMBL/GenBank/DDBJ databases">
        <authorList>
            <person name="Kallberg Y."/>
            <person name="Tangrot J."/>
            <person name="Rosling A."/>
        </authorList>
    </citation>
    <scope>NUCLEOTIDE SEQUENCE</scope>
    <source>
        <strain evidence="7">87-6 pot B 2015</strain>
    </source>
</reference>
<evidence type="ECO:0000256" key="2">
    <source>
        <dbReference type="ARBA" id="ARBA00022679"/>
    </source>
</evidence>
<evidence type="ECO:0000259" key="6">
    <source>
        <dbReference type="PROSITE" id="PS50305"/>
    </source>
</evidence>
<feature type="binding site" evidence="4">
    <location>
        <position position="184"/>
    </location>
    <ligand>
        <name>Zn(2+)</name>
        <dbReference type="ChEBI" id="CHEBI:29105"/>
    </ligand>
</feature>
<feature type="binding site" evidence="4">
    <location>
        <position position="162"/>
    </location>
    <ligand>
        <name>Zn(2+)</name>
        <dbReference type="ChEBI" id="CHEBI:29105"/>
    </ligand>
</feature>
<keyword evidence="8" id="KW-1185">Reference proteome</keyword>
<dbReference type="InterPro" id="IPR026591">
    <property type="entry name" value="Sirtuin_cat_small_dom_sf"/>
</dbReference>
<dbReference type="InterPro" id="IPR026590">
    <property type="entry name" value="Ssirtuin_cat_dom"/>
</dbReference>
<dbReference type="EMBL" id="CAJVPP010000513">
    <property type="protein sequence ID" value="CAG8489163.1"/>
    <property type="molecule type" value="Genomic_DNA"/>
</dbReference>